<name>A0A0K9NT93_ZOSMR</name>
<dbReference type="PANTHER" id="PTHR33874:SF1">
    <property type="entry name" value="RING FINGER PROTEIN"/>
    <property type="match status" value="1"/>
</dbReference>
<keyword evidence="3" id="KW-1185">Reference proteome</keyword>
<dbReference type="Proteomes" id="UP000036987">
    <property type="component" value="Unassembled WGS sequence"/>
</dbReference>
<sequence>MEAEIEAKYSQERIRQSRVTRRSLQTVLEQCQHALEQMQNADLEVAGDEGKGRVDKERLRMEANESDSSKNSMSDESDESDEICNLVKSRLESPAFLEKLGSLHMPKSQDISDENTSWDIVTTTDLWEELHVEGDSETAQDGYILIGKEDIADGIACFMASYLLSLEQTKDLNPNQLQEALGKTFSVKKKKGKLKKAWEGSKVVYNVASWGATAIGIYQNPALLKVASGAFWTSCNVISKLF</sequence>
<dbReference type="EMBL" id="LFYR01001803">
    <property type="protein sequence ID" value="KMZ59267.1"/>
    <property type="molecule type" value="Genomic_DNA"/>
</dbReference>
<evidence type="ECO:0000313" key="2">
    <source>
        <dbReference type="EMBL" id="KMZ59267.1"/>
    </source>
</evidence>
<evidence type="ECO:0000313" key="3">
    <source>
        <dbReference type="Proteomes" id="UP000036987"/>
    </source>
</evidence>
<gene>
    <name evidence="2" type="ORF">ZOSMA_6G02030</name>
</gene>
<comment type="caution">
    <text evidence="2">The sequence shown here is derived from an EMBL/GenBank/DDBJ whole genome shotgun (WGS) entry which is preliminary data.</text>
</comment>
<evidence type="ECO:0000256" key="1">
    <source>
        <dbReference type="SAM" id="MobiDB-lite"/>
    </source>
</evidence>
<proteinExistence type="predicted"/>
<feature type="compositionally biased region" description="Basic and acidic residues" evidence="1">
    <location>
        <begin position="48"/>
        <end position="63"/>
    </location>
</feature>
<reference evidence="3" key="1">
    <citation type="journal article" date="2016" name="Nature">
        <title>The genome of the seagrass Zostera marina reveals angiosperm adaptation to the sea.</title>
        <authorList>
            <person name="Olsen J.L."/>
            <person name="Rouze P."/>
            <person name="Verhelst B."/>
            <person name="Lin Y.-C."/>
            <person name="Bayer T."/>
            <person name="Collen J."/>
            <person name="Dattolo E."/>
            <person name="De Paoli E."/>
            <person name="Dittami S."/>
            <person name="Maumus F."/>
            <person name="Michel G."/>
            <person name="Kersting A."/>
            <person name="Lauritano C."/>
            <person name="Lohaus R."/>
            <person name="Toepel M."/>
            <person name="Tonon T."/>
            <person name="Vanneste K."/>
            <person name="Amirebrahimi M."/>
            <person name="Brakel J."/>
            <person name="Bostroem C."/>
            <person name="Chovatia M."/>
            <person name="Grimwood J."/>
            <person name="Jenkins J.W."/>
            <person name="Jueterbock A."/>
            <person name="Mraz A."/>
            <person name="Stam W.T."/>
            <person name="Tice H."/>
            <person name="Bornberg-Bauer E."/>
            <person name="Green P.J."/>
            <person name="Pearson G.A."/>
            <person name="Procaccini G."/>
            <person name="Duarte C.M."/>
            <person name="Schmutz J."/>
            <person name="Reusch T.B.H."/>
            <person name="Van de Peer Y."/>
        </authorList>
    </citation>
    <scope>NUCLEOTIDE SEQUENCE [LARGE SCALE GENOMIC DNA]</scope>
    <source>
        <strain evidence="3">cv. Finnish</strain>
    </source>
</reference>
<organism evidence="2 3">
    <name type="scientific">Zostera marina</name>
    <name type="common">Eelgrass</name>
    <dbReference type="NCBI Taxonomy" id="29655"/>
    <lineage>
        <taxon>Eukaryota</taxon>
        <taxon>Viridiplantae</taxon>
        <taxon>Streptophyta</taxon>
        <taxon>Embryophyta</taxon>
        <taxon>Tracheophyta</taxon>
        <taxon>Spermatophyta</taxon>
        <taxon>Magnoliopsida</taxon>
        <taxon>Liliopsida</taxon>
        <taxon>Zosteraceae</taxon>
        <taxon>Zostera</taxon>
    </lineage>
</organism>
<protein>
    <submittedName>
        <fullName evidence="2">Uncharacterized protein</fullName>
    </submittedName>
</protein>
<dbReference type="PANTHER" id="PTHR33874">
    <property type="entry name" value="RING FINGER PROTEIN"/>
    <property type="match status" value="1"/>
</dbReference>
<dbReference type="AlphaFoldDB" id="A0A0K9NT93"/>
<dbReference type="OrthoDB" id="2014733at2759"/>
<accession>A0A0K9NT93</accession>
<feature type="region of interest" description="Disordered" evidence="1">
    <location>
        <begin position="41"/>
        <end position="82"/>
    </location>
</feature>
<dbReference type="OMA" id="IACFMAS"/>